<dbReference type="InterPro" id="IPR018109">
    <property type="entry name" value="Folylpolyglutamate_synth_CS"/>
</dbReference>
<dbReference type="HOGENOM" id="CLU_015869_1_1_1"/>
<gene>
    <name evidence="8" type="ordered locus">DEHA2F21846g</name>
</gene>
<dbReference type="InParanoid" id="Q6BKI0"/>
<dbReference type="GO" id="GO:0005524">
    <property type="term" value="F:ATP binding"/>
    <property type="evidence" value="ECO:0007669"/>
    <property type="project" value="UniProtKB-KW"/>
</dbReference>
<dbReference type="GO" id="GO:0006730">
    <property type="term" value="P:one-carbon metabolic process"/>
    <property type="evidence" value="ECO:0007669"/>
    <property type="project" value="UniProtKB-KW"/>
</dbReference>
<dbReference type="GeneID" id="2903405"/>
<reference evidence="8 9" key="1">
    <citation type="journal article" date="2004" name="Nature">
        <title>Genome evolution in yeasts.</title>
        <authorList>
            <consortium name="Genolevures"/>
            <person name="Dujon B."/>
            <person name="Sherman D."/>
            <person name="Fischer G."/>
            <person name="Durrens P."/>
            <person name="Casaregola S."/>
            <person name="Lafontaine I."/>
            <person name="de Montigny J."/>
            <person name="Marck C."/>
            <person name="Neuveglise C."/>
            <person name="Talla E."/>
            <person name="Goffard N."/>
            <person name="Frangeul L."/>
            <person name="Aigle M."/>
            <person name="Anthouard V."/>
            <person name="Babour A."/>
            <person name="Barbe V."/>
            <person name="Barnay S."/>
            <person name="Blanchin S."/>
            <person name="Beckerich J.M."/>
            <person name="Beyne E."/>
            <person name="Bleykasten C."/>
            <person name="Boisrame A."/>
            <person name="Boyer J."/>
            <person name="Cattolico L."/>
            <person name="Confanioleri F."/>
            <person name="de Daruvar A."/>
            <person name="Despons L."/>
            <person name="Fabre E."/>
            <person name="Fairhead C."/>
            <person name="Ferry-Dumazet H."/>
            <person name="Groppi A."/>
            <person name="Hantraye F."/>
            <person name="Hennequin C."/>
            <person name="Jauniaux N."/>
            <person name="Joyet P."/>
            <person name="Kachouri R."/>
            <person name="Kerrest A."/>
            <person name="Koszul R."/>
            <person name="Lemaire M."/>
            <person name="Lesur I."/>
            <person name="Ma L."/>
            <person name="Muller H."/>
            <person name="Nicaud J.M."/>
            <person name="Nikolski M."/>
            <person name="Oztas S."/>
            <person name="Ozier-Kalogeropoulos O."/>
            <person name="Pellenz S."/>
            <person name="Potier S."/>
            <person name="Richard G.F."/>
            <person name="Straub M.L."/>
            <person name="Suleau A."/>
            <person name="Swennene D."/>
            <person name="Tekaia F."/>
            <person name="Wesolowski-Louvel M."/>
            <person name="Westhof E."/>
            <person name="Wirth B."/>
            <person name="Zeniou-Meyer M."/>
            <person name="Zivanovic I."/>
            <person name="Bolotin-Fukuhara M."/>
            <person name="Thierry A."/>
            <person name="Bouchier C."/>
            <person name="Caudron B."/>
            <person name="Scarpelli C."/>
            <person name="Gaillardin C."/>
            <person name="Weissenbach J."/>
            <person name="Wincker P."/>
            <person name="Souciet J.L."/>
        </authorList>
    </citation>
    <scope>NUCLEOTIDE SEQUENCE [LARGE SCALE GENOMIC DNA]</scope>
    <source>
        <strain evidence="9">ATCC 36239 / CBS 767 / BCRC 21394 / JCM 1990 / NBRC 0083 / IGC 2968</strain>
    </source>
</reference>
<dbReference type="SUPFAM" id="SSF53244">
    <property type="entry name" value="MurD-like peptide ligases, peptide-binding domain"/>
    <property type="match status" value="1"/>
</dbReference>
<dbReference type="GO" id="GO:0046872">
    <property type="term" value="F:metal ion binding"/>
    <property type="evidence" value="ECO:0007669"/>
    <property type="project" value="UniProtKB-KW"/>
</dbReference>
<dbReference type="GO" id="GO:0008841">
    <property type="term" value="F:dihydrofolate synthase activity"/>
    <property type="evidence" value="ECO:0007669"/>
    <property type="project" value="UniProtKB-EC"/>
</dbReference>
<dbReference type="SUPFAM" id="SSF53623">
    <property type="entry name" value="MurD-like peptide ligases, catalytic domain"/>
    <property type="match status" value="1"/>
</dbReference>
<keyword evidence="5 7" id="KW-0067">ATP-binding</keyword>
<evidence type="ECO:0000256" key="1">
    <source>
        <dbReference type="ARBA" id="ARBA00008276"/>
    </source>
</evidence>
<dbReference type="Proteomes" id="UP000000599">
    <property type="component" value="Chromosome F"/>
</dbReference>
<dbReference type="PANTHER" id="PTHR11136:SF0">
    <property type="entry name" value="DIHYDROFOLATE SYNTHETASE-RELATED"/>
    <property type="match status" value="1"/>
</dbReference>
<comment type="pathway">
    <text evidence="7">Cofactor biosynthesis; tetrahydrofolylpolyglutamate biosynthesis.</text>
</comment>
<dbReference type="FunCoup" id="Q6BKI0">
    <property type="interactions" value="213"/>
</dbReference>
<sequence length="449" mass="49459">MPIDLGLSRVTKLLRHLGNPHINTYKSIHIAGTNGKGSTVAYLSSILTQAKVRNGRFTSPHMVYYNDSICINNEVYPLAKFKSISDYVQKENTSLRLGCTEFELLTVTAFKIFELERVELAIIEVGLGGRLDATNVLESFIDDRTTGHKGGVIATGITKIGIDHEALLGDTLAAIAYEKAGIMKKSVSCVVDRQNDQEALDVLKKVAKDTMSDLYIVDGISEAETYPTDKSCCSDDVKSLVEYSPLKGDYQLQNLSIALKILDVIKLQNHSSLNDENGESKLTTDSIKLGIKKTVWPGRLQSINIPKSGLRLLLDGAHNESAAIELAKYIERIRNDGSGIIFVIALTKGKSIDNLLKHVIHKNDTIIPTVFSIPDQMPWVSSYSCEDVQKVAKNYVEDVRNISASGQSIEQVLDYVNELKLSGDNRNVVVCGSLYLCADILRYVDTVSK</sequence>
<accession>Q6BKI0</accession>
<dbReference type="InterPro" id="IPR036615">
    <property type="entry name" value="Mur_ligase_C_dom_sf"/>
</dbReference>
<dbReference type="OrthoDB" id="5212574at2759"/>
<dbReference type="KEGG" id="dha:DEHA2F21846g"/>
<dbReference type="PROSITE" id="PS01011">
    <property type="entry name" value="FOLYLPOLYGLU_SYNT_1"/>
    <property type="match status" value="1"/>
</dbReference>
<dbReference type="InterPro" id="IPR001645">
    <property type="entry name" value="Folylpolyglutamate_synth"/>
</dbReference>
<evidence type="ECO:0000256" key="2">
    <source>
        <dbReference type="ARBA" id="ARBA00022598"/>
    </source>
</evidence>
<evidence type="ECO:0000313" key="9">
    <source>
        <dbReference type="Proteomes" id="UP000000599"/>
    </source>
</evidence>
<evidence type="ECO:0000256" key="5">
    <source>
        <dbReference type="ARBA" id="ARBA00022840"/>
    </source>
</evidence>
<evidence type="ECO:0000256" key="4">
    <source>
        <dbReference type="ARBA" id="ARBA00022741"/>
    </source>
</evidence>
<keyword evidence="4 7" id="KW-0547">Nucleotide-binding</keyword>
<keyword evidence="2 7" id="KW-0436">Ligase</keyword>
<protein>
    <recommendedName>
        <fullName evidence="7">Dihydrofolate synthetase</fullName>
        <ecNumber evidence="7">6.3.2.12</ecNumber>
    </recommendedName>
</protein>
<organism evidence="8 9">
    <name type="scientific">Debaryomyces hansenii (strain ATCC 36239 / CBS 767 / BCRC 21394 / JCM 1990 / NBRC 0083 / IGC 2968)</name>
    <name type="common">Yeast</name>
    <name type="synonym">Torulaspora hansenii</name>
    <dbReference type="NCBI Taxonomy" id="284592"/>
    <lineage>
        <taxon>Eukaryota</taxon>
        <taxon>Fungi</taxon>
        <taxon>Dikarya</taxon>
        <taxon>Ascomycota</taxon>
        <taxon>Saccharomycotina</taxon>
        <taxon>Pichiomycetes</taxon>
        <taxon>Debaryomycetaceae</taxon>
        <taxon>Debaryomyces</taxon>
    </lineage>
</organism>
<dbReference type="EC" id="6.3.2.12" evidence="7"/>
<name>Q6BKI0_DEBHA</name>
<comment type="catalytic activity">
    <reaction evidence="7">
        <text>7,8-dihydropteroate + L-glutamate + ATP = 7,8-dihydrofolate + ADP + phosphate + H(+)</text>
        <dbReference type="Rhea" id="RHEA:23584"/>
        <dbReference type="ChEBI" id="CHEBI:15378"/>
        <dbReference type="ChEBI" id="CHEBI:17839"/>
        <dbReference type="ChEBI" id="CHEBI:29985"/>
        <dbReference type="ChEBI" id="CHEBI:30616"/>
        <dbReference type="ChEBI" id="CHEBI:43474"/>
        <dbReference type="ChEBI" id="CHEBI:57451"/>
        <dbReference type="ChEBI" id="CHEBI:456216"/>
        <dbReference type="EC" id="6.3.2.12"/>
    </reaction>
</comment>
<comment type="similarity">
    <text evidence="1 7">Belongs to the folylpolyglutamate synthase family.</text>
</comment>
<evidence type="ECO:0000256" key="3">
    <source>
        <dbReference type="ARBA" id="ARBA00022723"/>
    </source>
</evidence>
<dbReference type="PROSITE" id="PS01012">
    <property type="entry name" value="FOLYLPOLYGLU_SYNT_2"/>
    <property type="match status" value="1"/>
</dbReference>
<dbReference type="AlphaFoldDB" id="Q6BKI0"/>
<evidence type="ECO:0000313" key="8">
    <source>
        <dbReference type="EMBL" id="CAG89692.2"/>
    </source>
</evidence>
<dbReference type="PANTHER" id="PTHR11136">
    <property type="entry name" value="FOLYLPOLYGLUTAMATE SYNTHASE-RELATED"/>
    <property type="match status" value="1"/>
</dbReference>
<keyword evidence="3" id="KW-0479">Metal-binding</keyword>
<dbReference type="NCBIfam" id="TIGR01499">
    <property type="entry name" value="folC"/>
    <property type="match status" value="1"/>
</dbReference>
<dbReference type="EMBL" id="CR382138">
    <property type="protein sequence ID" value="CAG89692.2"/>
    <property type="molecule type" value="Genomic_DNA"/>
</dbReference>
<dbReference type="VEuPathDB" id="FungiDB:DEHA2F21846g"/>
<dbReference type="eggNOG" id="KOG2525">
    <property type="taxonomic scope" value="Eukaryota"/>
</dbReference>
<evidence type="ECO:0000256" key="7">
    <source>
        <dbReference type="PIRNR" id="PIRNR001563"/>
    </source>
</evidence>
<dbReference type="GO" id="GO:0004326">
    <property type="term" value="F:tetrahydrofolylpolyglutamate synthase activity"/>
    <property type="evidence" value="ECO:0007669"/>
    <property type="project" value="InterPro"/>
</dbReference>
<keyword evidence="9" id="KW-1185">Reference proteome</keyword>
<dbReference type="Gene3D" id="3.40.1190.10">
    <property type="entry name" value="Mur-like, catalytic domain"/>
    <property type="match status" value="1"/>
</dbReference>
<dbReference type="OMA" id="NENYLVY"/>
<dbReference type="UniPathway" id="UPA00850"/>
<dbReference type="Gene3D" id="3.90.190.20">
    <property type="entry name" value="Mur ligase, C-terminal domain"/>
    <property type="match status" value="1"/>
</dbReference>
<dbReference type="GO" id="GO:0005829">
    <property type="term" value="C:cytosol"/>
    <property type="evidence" value="ECO:0007669"/>
    <property type="project" value="TreeGrafter"/>
</dbReference>
<keyword evidence="6" id="KW-0460">Magnesium</keyword>
<dbReference type="InterPro" id="IPR036565">
    <property type="entry name" value="Mur-like_cat_sf"/>
</dbReference>
<dbReference type="STRING" id="284592.Q6BKI0"/>
<dbReference type="GO" id="GO:0005739">
    <property type="term" value="C:mitochondrion"/>
    <property type="evidence" value="ECO:0007669"/>
    <property type="project" value="TreeGrafter"/>
</dbReference>
<proteinExistence type="inferred from homology"/>
<dbReference type="PIRSF" id="PIRSF001563">
    <property type="entry name" value="Folylpolyglu_synth"/>
    <property type="match status" value="1"/>
</dbReference>
<dbReference type="RefSeq" id="XP_461291.2">
    <property type="nucleotide sequence ID" value="XM_461291.1"/>
</dbReference>
<evidence type="ECO:0000256" key="6">
    <source>
        <dbReference type="ARBA" id="ARBA00022842"/>
    </source>
</evidence>
<keyword evidence="7" id="KW-0554">One-carbon metabolism</keyword>